<dbReference type="InterPro" id="IPR038050">
    <property type="entry name" value="Neuro_actylchol_rec"/>
</dbReference>
<keyword evidence="4" id="KW-0675">Receptor</keyword>
<dbReference type="Proteomes" id="UP001642464">
    <property type="component" value="Unassembled WGS sequence"/>
</dbReference>
<evidence type="ECO:0000256" key="1">
    <source>
        <dbReference type="ARBA" id="ARBA00004141"/>
    </source>
</evidence>
<feature type="transmembrane region" description="Helical" evidence="3">
    <location>
        <begin position="344"/>
        <end position="365"/>
    </location>
</feature>
<reference evidence="4 6" key="1">
    <citation type="submission" date="2024-02" db="EMBL/GenBank/DDBJ databases">
        <authorList>
            <person name="Chen Y."/>
            <person name="Shah S."/>
            <person name="Dougan E. K."/>
            <person name="Thang M."/>
            <person name="Chan C."/>
        </authorList>
    </citation>
    <scope>NUCLEOTIDE SEQUENCE [LARGE SCALE GENOMIC DNA]</scope>
</reference>
<feature type="transmembrane region" description="Helical" evidence="3">
    <location>
        <begin position="311"/>
        <end position="332"/>
    </location>
</feature>
<evidence type="ECO:0000256" key="2">
    <source>
        <dbReference type="SAM" id="MobiDB-lite"/>
    </source>
</evidence>
<feature type="region of interest" description="Disordered" evidence="2">
    <location>
        <begin position="475"/>
        <end position="495"/>
    </location>
</feature>
<name>A0ABP0JW61_9DINO</name>
<sequence>MLCHEMIEDGTSSDEDEQLCPPGYESGCILEYYKLCNDARKKKLVDCRQMIKVYVEINPHEIKTIDDQKEEFQVLMMMKLWWKDPHLKNLRCTLRMDSGEDITGTIVKFSQDGNIVMKCKDGRTRTFKKSEYVSKHIQEPDWDKQFFPSFTFINIQGECNDLFKPIYEVVWSDQDGTFVSWRRKIDGTFAERLELHYFPLDRQLCRIKITAEKPIEDFQFVMLKKDHKHHFSRACDTFKVDQEMQKLCGSYVRYCDFELPFPSQRSMVNVIFHLDRQGDYYFNNMLLMVFLVNLMGLCAFAIPLHDASGRLSLVSSCFLAVLAYRYIINEILPRKAYLTAADKYITFACMFLIVICLQTVVFVIWRRGIEEVKEGQLSLASLWTRSTLDFYDYVLGVLMFIVWVAINGYLWCLWKLSRRQDWGSVYLENEEPYAPIQECQACGLQWLSKQCLHMETSKCPDPSCGSSEVQRKYLTPKQHPDPLVPEQYLPESPHV</sequence>
<feature type="transmembrane region" description="Helical" evidence="3">
    <location>
        <begin position="285"/>
        <end position="305"/>
    </location>
</feature>
<keyword evidence="3" id="KW-1133">Transmembrane helix</keyword>
<dbReference type="EMBL" id="CAXAMM010008846">
    <property type="protein sequence ID" value="CAK9018623.1"/>
    <property type="molecule type" value="Genomic_DNA"/>
</dbReference>
<keyword evidence="6" id="KW-1185">Reference proteome</keyword>
<dbReference type="EMBL" id="CAXAMM010008857">
    <property type="protein sequence ID" value="CAK9018645.1"/>
    <property type="molecule type" value="Genomic_DNA"/>
</dbReference>
<evidence type="ECO:0000313" key="5">
    <source>
        <dbReference type="EMBL" id="CAK9018645.1"/>
    </source>
</evidence>
<dbReference type="Gene3D" id="1.20.58.390">
    <property type="entry name" value="Neurotransmitter-gated ion-channel transmembrane domain"/>
    <property type="match status" value="1"/>
</dbReference>
<protein>
    <submittedName>
        <fullName evidence="4">Gamma-aminobutyric acid receptor subunit beta</fullName>
    </submittedName>
</protein>
<dbReference type="SUPFAM" id="SSF90112">
    <property type="entry name" value="Neurotransmitter-gated ion-channel transmembrane pore"/>
    <property type="match status" value="1"/>
</dbReference>
<dbReference type="InterPro" id="IPR006201">
    <property type="entry name" value="Neur_channel"/>
</dbReference>
<comment type="caution">
    <text evidence="4">The sequence shown here is derived from an EMBL/GenBank/DDBJ whole genome shotgun (WGS) entry which is preliminary data.</text>
</comment>
<evidence type="ECO:0000256" key="3">
    <source>
        <dbReference type="SAM" id="Phobius"/>
    </source>
</evidence>
<evidence type="ECO:0000313" key="6">
    <source>
        <dbReference type="Proteomes" id="UP001642464"/>
    </source>
</evidence>
<feature type="transmembrane region" description="Helical" evidence="3">
    <location>
        <begin position="393"/>
        <end position="414"/>
    </location>
</feature>
<accession>A0ABP0JW61</accession>
<dbReference type="InterPro" id="IPR036719">
    <property type="entry name" value="Neuro-gated_channel_TM_sf"/>
</dbReference>
<comment type="subcellular location">
    <subcellularLocation>
        <location evidence="1">Membrane</location>
        <topology evidence="1">Multi-pass membrane protein</topology>
    </subcellularLocation>
</comment>
<dbReference type="PANTHER" id="PTHR18945">
    <property type="entry name" value="NEUROTRANSMITTER GATED ION CHANNEL"/>
    <property type="match status" value="1"/>
</dbReference>
<evidence type="ECO:0000313" key="4">
    <source>
        <dbReference type="EMBL" id="CAK9018623.1"/>
    </source>
</evidence>
<dbReference type="Gene3D" id="2.70.170.10">
    <property type="entry name" value="Neurotransmitter-gated ion-channel ligand-binding domain"/>
    <property type="match status" value="1"/>
</dbReference>
<dbReference type="InterPro" id="IPR036734">
    <property type="entry name" value="Neur_chan_lig-bd_sf"/>
</dbReference>
<organism evidence="4 6">
    <name type="scientific">Durusdinium trenchii</name>
    <dbReference type="NCBI Taxonomy" id="1381693"/>
    <lineage>
        <taxon>Eukaryota</taxon>
        <taxon>Sar</taxon>
        <taxon>Alveolata</taxon>
        <taxon>Dinophyceae</taxon>
        <taxon>Suessiales</taxon>
        <taxon>Symbiodiniaceae</taxon>
        <taxon>Durusdinium</taxon>
    </lineage>
</organism>
<keyword evidence="3" id="KW-0472">Membrane</keyword>
<keyword evidence="3" id="KW-0812">Transmembrane</keyword>
<gene>
    <name evidence="4" type="ORF">SCF082_LOCUS14164</name>
    <name evidence="5" type="ORF">SCF082_LOCUS14172</name>
</gene>
<proteinExistence type="predicted"/>